<dbReference type="PROSITE" id="PS50181">
    <property type="entry name" value="FBOX"/>
    <property type="match status" value="1"/>
</dbReference>
<dbReference type="InterPro" id="IPR036047">
    <property type="entry name" value="F-box-like_dom_sf"/>
</dbReference>
<dbReference type="Pfam" id="PF00646">
    <property type="entry name" value="F-box"/>
    <property type="match status" value="1"/>
</dbReference>
<dbReference type="PANTHER" id="PTHR31111:SF133">
    <property type="entry name" value="OS07G0196600 PROTEIN"/>
    <property type="match status" value="1"/>
</dbReference>
<dbReference type="PANTHER" id="PTHR31111">
    <property type="entry name" value="BNAA05G37150D PROTEIN-RELATED"/>
    <property type="match status" value="1"/>
</dbReference>
<feature type="domain" description="F-box" evidence="1">
    <location>
        <begin position="11"/>
        <end position="57"/>
    </location>
</feature>
<dbReference type="AlphaFoldDB" id="A0A835A8Y0"/>
<dbReference type="InterPro" id="IPR001810">
    <property type="entry name" value="F-box_dom"/>
</dbReference>
<evidence type="ECO:0000259" key="1">
    <source>
        <dbReference type="PROSITE" id="PS50181"/>
    </source>
</evidence>
<sequence>MEEAEAPPKLRSRRDAMPEDALYEILLRLPAEDLCRLRAVCRPWRSLLSDPHFIAAHAARHPDQPPLVVVGYQATDRNGRVLCDIVDLSGRVVKRVHAAAGDEDDDDSLGRTTKWVMSTQGDLVCVTRGTGMSCCQLLDPATGAVHDLPDGLAAEHSDHYSSDCWGSTVFGLVPSTGEYKVFRMIEGRYEYYNTTKLYEVLTLNGSGSPDEARWRKAQAPPYGLELLCHDNGVVINGIVYFLLKPDEWDDTRQGLVGSYDLEMEKWRPGIQEPLSCQYETWYDFKVTSLGGNLVLCCRKPSSSMASPAMDIWFLSDFDKGLWTKQHSIKISVLHVPNLAPPLLVLTDSGDGSHNGNWAFLPNYNNPIDIVIDVLQRKDVEVGFLEETF</sequence>
<dbReference type="Proteomes" id="UP000636709">
    <property type="component" value="Unassembled WGS sequence"/>
</dbReference>
<proteinExistence type="predicted"/>
<dbReference type="CDD" id="cd22157">
    <property type="entry name" value="F-box_AtFBW1-like"/>
    <property type="match status" value="1"/>
</dbReference>
<protein>
    <recommendedName>
        <fullName evidence="1">F-box domain-containing protein</fullName>
    </recommendedName>
</protein>
<dbReference type="SUPFAM" id="SSF81383">
    <property type="entry name" value="F-box domain"/>
    <property type="match status" value="1"/>
</dbReference>
<accession>A0A835A8Y0</accession>
<organism evidence="2 3">
    <name type="scientific">Digitaria exilis</name>
    <dbReference type="NCBI Taxonomy" id="1010633"/>
    <lineage>
        <taxon>Eukaryota</taxon>
        <taxon>Viridiplantae</taxon>
        <taxon>Streptophyta</taxon>
        <taxon>Embryophyta</taxon>
        <taxon>Tracheophyta</taxon>
        <taxon>Spermatophyta</taxon>
        <taxon>Magnoliopsida</taxon>
        <taxon>Liliopsida</taxon>
        <taxon>Poales</taxon>
        <taxon>Poaceae</taxon>
        <taxon>PACMAD clade</taxon>
        <taxon>Panicoideae</taxon>
        <taxon>Panicodae</taxon>
        <taxon>Paniceae</taxon>
        <taxon>Anthephorinae</taxon>
        <taxon>Digitaria</taxon>
    </lineage>
</organism>
<dbReference type="OrthoDB" id="657759at2759"/>
<dbReference type="InterPro" id="IPR017451">
    <property type="entry name" value="F-box-assoc_interact_dom"/>
</dbReference>
<dbReference type="NCBIfam" id="TIGR01640">
    <property type="entry name" value="F_box_assoc_1"/>
    <property type="match status" value="1"/>
</dbReference>
<evidence type="ECO:0000313" key="3">
    <source>
        <dbReference type="Proteomes" id="UP000636709"/>
    </source>
</evidence>
<dbReference type="SMART" id="SM00256">
    <property type="entry name" value="FBOX"/>
    <property type="match status" value="1"/>
</dbReference>
<dbReference type="Gene3D" id="1.20.1280.50">
    <property type="match status" value="1"/>
</dbReference>
<dbReference type="InterPro" id="IPR013187">
    <property type="entry name" value="F-box-assoc_dom_typ3"/>
</dbReference>
<reference evidence="2" key="1">
    <citation type="submission" date="2020-07" db="EMBL/GenBank/DDBJ databases">
        <title>Genome sequence and genetic diversity analysis of an under-domesticated orphan crop, white fonio (Digitaria exilis).</title>
        <authorList>
            <person name="Bennetzen J.L."/>
            <person name="Chen S."/>
            <person name="Ma X."/>
            <person name="Wang X."/>
            <person name="Yssel A.E.J."/>
            <person name="Chaluvadi S.R."/>
            <person name="Johnson M."/>
            <person name="Gangashetty P."/>
            <person name="Hamidou F."/>
            <person name="Sanogo M.D."/>
            <person name="Zwaenepoel A."/>
            <person name="Wallace J."/>
            <person name="Van De Peer Y."/>
            <person name="Van Deynze A."/>
        </authorList>
    </citation>
    <scope>NUCLEOTIDE SEQUENCE</scope>
    <source>
        <tissue evidence="2">Leaves</tissue>
    </source>
</reference>
<dbReference type="Pfam" id="PF08268">
    <property type="entry name" value="FBA_3"/>
    <property type="match status" value="1"/>
</dbReference>
<comment type="caution">
    <text evidence="2">The sequence shown here is derived from an EMBL/GenBank/DDBJ whole genome shotgun (WGS) entry which is preliminary data.</text>
</comment>
<dbReference type="EMBL" id="JACEFO010002609">
    <property type="protein sequence ID" value="KAF8654720.1"/>
    <property type="molecule type" value="Genomic_DNA"/>
</dbReference>
<name>A0A835A8Y0_9POAL</name>
<evidence type="ECO:0000313" key="2">
    <source>
        <dbReference type="EMBL" id="KAF8654720.1"/>
    </source>
</evidence>
<keyword evidence="3" id="KW-1185">Reference proteome</keyword>
<gene>
    <name evidence="2" type="ORF">HU200_061477</name>
</gene>